<feature type="compositionally biased region" description="Pro residues" evidence="5">
    <location>
        <begin position="487"/>
        <end position="507"/>
    </location>
</feature>
<protein>
    <recommendedName>
        <fullName evidence="6">IBR domain-containing protein</fullName>
    </recommendedName>
</protein>
<dbReference type="Pfam" id="PF01485">
    <property type="entry name" value="IBR"/>
    <property type="match status" value="1"/>
</dbReference>
<dbReference type="GO" id="GO:0016567">
    <property type="term" value="P:protein ubiquitination"/>
    <property type="evidence" value="ECO:0007669"/>
    <property type="project" value="InterPro"/>
</dbReference>
<dbReference type="EMBL" id="JANAWD010000002">
    <property type="protein sequence ID" value="KAJ3492223.1"/>
    <property type="molecule type" value="Genomic_DNA"/>
</dbReference>
<evidence type="ECO:0000256" key="3">
    <source>
        <dbReference type="ARBA" id="ARBA00022786"/>
    </source>
</evidence>
<feature type="region of interest" description="Disordered" evidence="5">
    <location>
        <begin position="40"/>
        <end position="74"/>
    </location>
</feature>
<organism evidence="7 8">
    <name type="scientific">Meripilus lineatus</name>
    <dbReference type="NCBI Taxonomy" id="2056292"/>
    <lineage>
        <taxon>Eukaryota</taxon>
        <taxon>Fungi</taxon>
        <taxon>Dikarya</taxon>
        <taxon>Basidiomycota</taxon>
        <taxon>Agaricomycotina</taxon>
        <taxon>Agaricomycetes</taxon>
        <taxon>Polyporales</taxon>
        <taxon>Meripilaceae</taxon>
        <taxon>Meripilus</taxon>
    </lineage>
</organism>
<feature type="region of interest" description="Disordered" evidence="5">
    <location>
        <begin position="472"/>
        <end position="512"/>
    </location>
</feature>
<keyword evidence="8" id="KW-1185">Reference proteome</keyword>
<dbReference type="InterPro" id="IPR002867">
    <property type="entry name" value="IBR_dom"/>
</dbReference>
<dbReference type="CDD" id="cd22582">
    <property type="entry name" value="BRcat_RBR_unk"/>
    <property type="match status" value="1"/>
</dbReference>
<dbReference type="SUPFAM" id="SSF57850">
    <property type="entry name" value="RING/U-box"/>
    <property type="match status" value="2"/>
</dbReference>
<evidence type="ECO:0000256" key="2">
    <source>
        <dbReference type="ARBA" id="ARBA00022771"/>
    </source>
</evidence>
<dbReference type="GO" id="GO:0004842">
    <property type="term" value="F:ubiquitin-protein transferase activity"/>
    <property type="evidence" value="ECO:0007669"/>
    <property type="project" value="InterPro"/>
</dbReference>
<evidence type="ECO:0000256" key="1">
    <source>
        <dbReference type="ARBA" id="ARBA00022723"/>
    </source>
</evidence>
<comment type="caution">
    <text evidence="7">The sequence shown here is derived from an EMBL/GenBank/DDBJ whole genome shotgun (WGS) entry which is preliminary data.</text>
</comment>
<dbReference type="AlphaFoldDB" id="A0AAD5VD78"/>
<reference evidence="7" key="1">
    <citation type="submission" date="2022-07" db="EMBL/GenBank/DDBJ databases">
        <title>Genome Sequence of Physisporinus lineatus.</title>
        <authorList>
            <person name="Buettner E."/>
        </authorList>
    </citation>
    <scope>NUCLEOTIDE SEQUENCE</scope>
    <source>
        <strain evidence="7">VT162</strain>
    </source>
</reference>
<evidence type="ECO:0000259" key="6">
    <source>
        <dbReference type="SMART" id="SM00647"/>
    </source>
</evidence>
<feature type="compositionally biased region" description="Basic residues" evidence="5">
    <location>
        <begin position="55"/>
        <end position="65"/>
    </location>
</feature>
<keyword evidence="3" id="KW-0833">Ubl conjugation pathway</keyword>
<gene>
    <name evidence="7" type="ORF">NLI96_g101</name>
</gene>
<feature type="region of interest" description="Disordered" evidence="5">
    <location>
        <begin position="175"/>
        <end position="198"/>
    </location>
</feature>
<evidence type="ECO:0000256" key="5">
    <source>
        <dbReference type="SAM" id="MobiDB-lite"/>
    </source>
</evidence>
<feature type="domain" description="IBR" evidence="6">
    <location>
        <begin position="315"/>
        <end position="374"/>
    </location>
</feature>
<feature type="compositionally biased region" description="Basic and acidic residues" evidence="5">
    <location>
        <begin position="472"/>
        <end position="485"/>
    </location>
</feature>
<dbReference type="InterPro" id="IPR031127">
    <property type="entry name" value="E3_UB_ligase_RBR"/>
</dbReference>
<dbReference type="PANTHER" id="PTHR11685">
    <property type="entry name" value="RBR FAMILY RING FINGER AND IBR DOMAIN-CONTAINING"/>
    <property type="match status" value="1"/>
</dbReference>
<keyword evidence="2" id="KW-0863">Zinc-finger</keyword>
<dbReference type="Proteomes" id="UP001212997">
    <property type="component" value="Unassembled WGS sequence"/>
</dbReference>
<sequence>MVQTTDDALSEALIAKLLEEDLRVLALAQEAERLQLDEVLHQSKSATSQNTRGGRTTRGRGRRVHSPPSHTSIEEVQTDSDLAHQVLLANVRLGSDAVFAQDLQRAQDAAIVADQQAAQRVAAAELKLMVDLEFARKLQEMEDEAEDSDELEDMDDQDVEQVLGQDVLDRIMASDMNNKGKGKSSPSQVHPPLGKGKGIESAIRQNDIPISRDPQCGICMDPFQITYSPISASLSANSSGRLPFGLLLPCPKSHPYCLECIIGYIKSKIDPEGDGSGNRGTVVFPIKCPECPLPEWVDGIPDDIASRVLDKATLNIWHHQKLLDSLPKYYCPNPKCSELVQLHDDPEEPQATCPACSVSLCVPCRVLWHENLTCEEFQALPLDERSPEDQQALQLMTVCPFVNSQFSLFITTIITFAGEELAQMPKVRTHDVPILTLPLINSKPTALWDMKNYKCTRKPSCELWQEEMLLEEQQREREQQRRSPTPERAPPPWRPPVVRAPPTPSPEPQASRMWDGIPIYYPGDLTRQARFSLFDWVVEGGLRPGKHFFTQNMVGTLTCQYCNARLNSLGDLRGHLSQVNTHPVFACCGRFFKRWVDAKKHIQMGHGAHENRVIRVTEDDDWEADDELTWW</sequence>
<dbReference type="SMART" id="SM00647">
    <property type="entry name" value="IBR"/>
    <property type="match status" value="1"/>
</dbReference>
<name>A0AAD5VD78_9APHY</name>
<evidence type="ECO:0000256" key="4">
    <source>
        <dbReference type="ARBA" id="ARBA00022833"/>
    </source>
</evidence>
<keyword evidence="4" id="KW-0862">Zinc</keyword>
<keyword evidence="1" id="KW-0479">Metal-binding</keyword>
<proteinExistence type="predicted"/>
<evidence type="ECO:0000313" key="8">
    <source>
        <dbReference type="Proteomes" id="UP001212997"/>
    </source>
</evidence>
<dbReference type="GO" id="GO:0008270">
    <property type="term" value="F:zinc ion binding"/>
    <property type="evidence" value="ECO:0007669"/>
    <property type="project" value="UniProtKB-KW"/>
</dbReference>
<accession>A0AAD5VD78</accession>
<evidence type="ECO:0000313" key="7">
    <source>
        <dbReference type="EMBL" id="KAJ3492223.1"/>
    </source>
</evidence>